<dbReference type="InterPro" id="IPR042635">
    <property type="entry name" value="MEGF10/SREC1/2-like"/>
</dbReference>
<comment type="caution">
    <text evidence="5">Lacks conserved residue(s) required for the propagation of feature annotation.</text>
</comment>
<dbReference type="Pfam" id="PF12661">
    <property type="entry name" value="hEGF"/>
    <property type="match status" value="4"/>
</dbReference>
<evidence type="ECO:0000313" key="10">
    <source>
        <dbReference type="Proteomes" id="UP001054945"/>
    </source>
</evidence>
<dbReference type="Proteomes" id="UP001054945">
    <property type="component" value="Unassembled WGS sequence"/>
</dbReference>
<dbReference type="Gene3D" id="2.170.300.10">
    <property type="entry name" value="Tie2 ligand-binding domain superfamily"/>
    <property type="match status" value="2"/>
</dbReference>
<evidence type="ECO:0000256" key="6">
    <source>
        <dbReference type="SAM" id="SignalP"/>
    </source>
</evidence>
<feature type="domain" description="EGF-like" evidence="7">
    <location>
        <begin position="102"/>
        <end position="133"/>
    </location>
</feature>
<feature type="chain" id="PRO_5043315864" description="Multiple epidermal growth factor-like domains protein 10" evidence="6">
    <location>
        <begin position="24"/>
        <end position="342"/>
    </location>
</feature>
<feature type="disulfide bond" evidence="5">
    <location>
        <begin position="123"/>
        <end position="132"/>
    </location>
</feature>
<reference evidence="9 10" key="1">
    <citation type="submission" date="2021-06" db="EMBL/GenBank/DDBJ databases">
        <title>Caerostris extrusa draft genome.</title>
        <authorList>
            <person name="Kono N."/>
            <person name="Arakawa K."/>
        </authorList>
    </citation>
    <scope>NUCLEOTIDE SEQUENCE [LARGE SCALE GENOMIC DNA]</scope>
</reference>
<feature type="domain" description="EGF-like" evidence="7">
    <location>
        <begin position="227"/>
        <end position="262"/>
    </location>
</feature>
<evidence type="ECO:0008006" key="11">
    <source>
        <dbReference type="Google" id="ProtNLM"/>
    </source>
</evidence>
<name>A0AAV4TC96_CAEEX</name>
<feature type="disulfide bond" evidence="5">
    <location>
        <begin position="252"/>
        <end position="261"/>
    </location>
</feature>
<dbReference type="GO" id="GO:0005044">
    <property type="term" value="F:scavenger receptor activity"/>
    <property type="evidence" value="ECO:0007669"/>
    <property type="project" value="InterPro"/>
</dbReference>
<keyword evidence="1 5" id="KW-0245">EGF-like domain</keyword>
<protein>
    <recommendedName>
        <fullName evidence="11">Multiple epidermal growth factor-like domains protein 10</fullName>
    </recommendedName>
</protein>
<organism evidence="9 10">
    <name type="scientific">Caerostris extrusa</name>
    <name type="common">Bark spider</name>
    <name type="synonym">Caerostris bankana</name>
    <dbReference type="NCBI Taxonomy" id="172846"/>
    <lineage>
        <taxon>Eukaryota</taxon>
        <taxon>Metazoa</taxon>
        <taxon>Ecdysozoa</taxon>
        <taxon>Arthropoda</taxon>
        <taxon>Chelicerata</taxon>
        <taxon>Arachnida</taxon>
        <taxon>Araneae</taxon>
        <taxon>Araneomorphae</taxon>
        <taxon>Entelegynae</taxon>
        <taxon>Araneoidea</taxon>
        <taxon>Araneidae</taxon>
        <taxon>Caerostris</taxon>
    </lineage>
</organism>
<keyword evidence="3" id="KW-0677">Repeat</keyword>
<evidence type="ECO:0000256" key="3">
    <source>
        <dbReference type="ARBA" id="ARBA00022737"/>
    </source>
</evidence>
<evidence type="ECO:0000259" key="8">
    <source>
        <dbReference type="PROSITE" id="PS51041"/>
    </source>
</evidence>
<evidence type="ECO:0000256" key="4">
    <source>
        <dbReference type="ARBA" id="ARBA00023157"/>
    </source>
</evidence>
<feature type="domain" description="EMI" evidence="8">
    <location>
        <begin position="28"/>
        <end position="103"/>
    </location>
</feature>
<keyword evidence="4 5" id="KW-1015">Disulfide bond</keyword>
<dbReference type="PROSITE" id="PS51041">
    <property type="entry name" value="EMI"/>
    <property type="match status" value="1"/>
</dbReference>
<dbReference type="PANTHER" id="PTHR24043:SF8">
    <property type="entry name" value="EGF-LIKE DOMAIN-CONTAINING PROTEIN"/>
    <property type="match status" value="1"/>
</dbReference>
<dbReference type="PANTHER" id="PTHR24043">
    <property type="entry name" value="SCAVENGER RECEPTOR CLASS F"/>
    <property type="match status" value="1"/>
</dbReference>
<sequence>MHWSFILVFAVLATLIFIAEVSPLEPSGSNTCTKSVSYTKTQTVTYIVSASKSYTTWCASLPPRCTKYRTYYYTKSRIESNTEQKIVRYCCSGYLQEDDHCTPICTSSCNNQGTCVSPNICDCNAGWMGSTCSTKCPEGRYGKGCSNKCVCKNGATCNKVDGSCLCTSGWQGSNCGSKCNEGRFGQNCTQSCKCKNGAKCNAVDGSCDCPPGYKGKTCEELCGNGKWGKSCFQNCSCMNGAKCLSATGQCICTPGWQGSNCDSKCDEGRFGQSCSESCKCKNGAQCNAVDGSCDCPPGYKGKTTRLFIDAKSGKLLVRERTSILTLLESVKRNGVICRRFVM</sequence>
<proteinExistence type="predicted"/>
<feature type="domain" description="EGF-like" evidence="7">
    <location>
        <begin position="184"/>
        <end position="219"/>
    </location>
</feature>
<evidence type="ECO:0000256" key="2">
    <source>
        <dbReference type="ARBA" id="ARBA00022729"/>
    </source>
</evidence>
<dbReference type="FunFam" id="2.170.300.10:FF:000002">
    <property type="entry name" value="Multiple epidermal growth factor-like domains 10"/>
    <property type="match status" value="1"/>
</dbReference>
<evidence type="ECO:0000256" key="1">
    <source>
        <dbReference type="ARBA" id="ARBA00022536"/>
    </source>
</evidence>
<dbReference type="AlphaFoldDB" id="A0AAV4TC96"/>
<keyword evidence="10" id="KW-1185">Reference proteome</keyword>
<dbReference type="Pfam" id="PF07974">
    <property type="entry name" value="EGF_2"/>
    <property type="match status" value="1"/>
</dbReference>
<evidence type="ECO:0000256" key="5">
    <source>
        <dbReference type="PROSITE-ProRule" id="PRU00076"/>
    </source>
</evidence>
<dbReference type="PROSITE" id="PS00022">
    <property type="entry name" value="EGF_1"/>
    <property type="match status" value="4"/>
</dbReference>
<dbReference type="EMBL" id="BPLR01011054">
    <property type="protein sequence ID" value="GIY43905.1"/>
    <property type="molecule type" value="Genomic_DNA"/>
</dbReference>
<feature type="signal peptide" evidence="6">
    <location>
        <begin position="1"/>
        <end position="23"/>
    </location>
</feature>
<evidence type="ECO:0000313" key="9">
    <source>
        <dbReference type="EMBL" id="GIY43905.1"/>
    </source>
</evidence>
<accession>A0AAV4TC96</accession>
<dbReference type="InterPro" id="IPR002049">
    <property type="entry name" value="LE_dom"/>
</dbReference>
<dbReference type="SMART" id="SM00181">
    <property type="entry name" value="EGF"/>
    <property type="match status" value="5"/>
</dbReference>
<feature type="disulfide bond" evidence="5">
    <location>
        <begin position="209"/>
        <end position="218"/>
    </location>
</feature>
<dbReference type="SMART" id="SM00180">
    <property type="entry name" value="EGF_Lam"/>
    <property type="match status" value="3"/>
</dbReference>
<feature type="disulfide bond" evidence="5">
    <location>
        <begin position="105"/>
        <end position="115"/>
    </location>
</feature>
<dbReference type="PRINTS" id="PR00011">
    <property type="entry name" value="EGFLAMININ"/>
</dbReference>
<evidence type="ECO:0000259" key="7">
    <source>
        <dbReference type="PROSITE" id="PS50026"/>
    </source>
</evidence>
<dbReference type="PROSITE" id="PS50026">
    <property type="entry name" value="EGF_3"/>
    <property type="match status" value="3"/>
</dbReference>
<dbReference type="InterPro" id="IPR013111">
    <property type="entry name" value="EGF_extracell"/>
</dbReference>
<comment type="caution">
    <text evidence="9">The sequence shown here is derived from an EMBL/GenBank/DDBJ whole genome shotgun (WGS) entry which is preliminary data.</text>
</comment>
<dbReference type="InterPro" id="IPR000742">
    <property type="entry name" value="EGF"/>
</dbReference>
<keyword evidence="2 6" id="KW-0732">Signal</keyword>
<dbReference type="InterPro" id="IPR013032">
    <property type="entry name" value="EGF-like_CS"/>
</dbReference>
<gene>
    <name evidence="9" type="ORF">CEXT_378534</name>
</gene>
<dbReference type="InterPro" id="IPR011489">
    <property type="entry name" value="EMI_domain"/>
</dbReference>